<evidence type="ECO:0000313" key="12">
    <source>
        <dbReference type="EMBL" id="SSX27033.1"/>
    </source>
</evidence>
<dbReference type="Pfam" id="PF02949">
    <property type="entry name" value="7tm_6"/>
    <property type="match status" value="1"/>
</dbReference>
<dbReference type="EMBL" id="UFQS01000758">
    <property type="protein sequence ID" value="SSX06687.1"/>
    <property type="molecule type" value="Genomic_DNA"/>
</dbReference>
<dbReference type="EMBL" id="UFQT01000758">
    <property type="protein sequence ID" value="SSX27033.1"/>
    <property type="molecule type" value="Genomic_DNA"/>
</dbReference>
<keyword evidence="3 10" id="KW-0716">Sensory transduction</keyword>
<sequence>MSLEIKLTKEIYRILKYNENSSSSLLEIVLKRVRLCGALPETKRGRILSSCVLGILFFNIITILYNIITTSDIIEALDCTLILMGFLLIFYNYYDFQKNSDKILKLICKVDDYYKKSQKNIHPDMQKRFNFLFSICGIFDYLWSIILAISLFLALILKPIIMWEMELPMQAKYPFDISTKTTFFIVAIFQAGMFAYNLFVIVVVDTVVVTIIFYTFMFFELLHHKVKALDKAGLRDEEARNILKEIVTEHQFLNKIVHKTNKVLSGSLSAQIIASYAMLGFSGFMAVATSSPLLCFKFSVYFFALLSQASFWCINGHQPHYASEHLSDVLMECNWLDRSVKFRKDFIFVLARAQKPILFKGNNDNLVYNYATLLSICRKSYTAFALLRTMIQDIQF</sequence>
<evidence type="ECO:0000256" key="7">
    <source>
        <dbReference type="ARBA" id="ARBA00023136"/>
    </source>
</evidence>
<evidence type="ECO:0000256" key="4">
    <source>
        <dbReference type="ARBA" id="ARBA00022692"/>
    </source>
</evidence>
<comment type="subcellular location">
    <subcellularLocation>
        <location evidence="1 10">Cell membrane</location>
        <topology evidence="1 10">Multi-pass membrane protein</topology>
    </subcellularLocation>
</comment>
<protein>
    <recommendedName>
        <fullName evidence="10">Odorant receptor</fullName>
    </recommendedName>
</protein>
<dbReference type="VEuPathDB" id="VectorBase:CSON014077"/>
<evidence type="ECO:0000256" key="2">
    <source>
        <dbReference type="ARBA" id="ARBA00022475"/>
    </source>
</evidence>
<keyword evidence="5 10" id="KW-0552">Olfaction</keyword>
<keyword evidence="7 10" id="KW-0472">Membrane</keyword>
<evidence type="ECO:0000256" key="9">
    <source>
        <dbReference type="ARBA" id="ARBA00023224"/>
    </source>
</evidence>
<keyword evidence="9 10" id="KW-0807">Transducer</keyword>
<dbReference type="GO" id="GO:0004984">
    <property type="term" value="F:olfactory receptor activity"/>
    <property type="evidence" value="ECO:0007669"/>
    <property type="project" value="InterPro"/>
</dbReference>
<dbReference type="InterPro" id="IPR004117">
    <property type="entry name" value="7tm6_olfct_rcpt"/>
</dbReference>
<feature type="transmembrane region" description="Helical" evidence="10">
    <location>
        <begin position="194"/>
        <end position="219"/>
    </location>
</feature>
<accession>A0A336KQP7</accession>
<comment type="caution">
    <text evidence="10">Lacks conserved residue(s) required for the propagation of feature annotation.</text>
</comment>
<feature type="transmembrane region" description="Helical" evidence="10">
    <location>
        <begin position="47"/>
        <end position="68"/>
    </location>
</feature>
<keyword evidence="8 10" id="KW-0675">Receptor</keyword>
<evidence type="ECO:0000256" key="5">
    <source>
        <dbReference type="ARBA" id="ARBA00022725"/>
    </source>
</evidence>
<comment type="similarity">
    <text evidence="10">Belongs to the insect chemoreceptor superfamily. Heteromeric odorant receptor channel (TC 1.A.69) family.</text>
</comment>
<evidence type="ECO:0000256" key="3">
    <source>
        <dbReference type="ARBA" id="ARBA00022606"/>
    </source>
</evidence>
<dbReference type="PANTHER" id="PTHR21137">
    <property type="entry name" value="ODORANT RECEPTOR"/>
    <property type="match status" value="1"/>
</dbReference>
<organism evidence="11">
    <name type="scientific">Culicoides sonorensis</name>
    <name type="common">Biting midge</name>
    <dbReference type="NCBI Taxonomy" id="179676"/>
    <lineage>
        <taxon>Eukaryota</taxon>
        <taxon>Metazoa</taxon>
        <taxon>Ecdysozoa</taxon>
        <taxon>Arthropoda</taxon>
        <taxon>Hexapoda</taxon>
        <taxon>Insecta</taxon>
        <taxon>Pterygota</taxon>
        <taxon>Neoptera</taxon>
        <taxon>Endopterygota</taxon>
        <taxon>Diptera</taxon>
        <taxon>Nematocera</taxon>
        <taxon>Chironomoidea</taxon>
        <taxon>Ceratopogonidae</taxon>
        <taxon>Ceratopogoninae</taxon>
        <taxon>Culicoides</taxon>
        <taxon>Monoculicoides</taxon>
    </lineage>
</organism>
<dbReference type="GO" id="GO:0005549">
    <property type="term" value="F:odorant binding"/>
    <property type="evidence" value="ECO:0007669"/>
    <property type="project" value="InterPro"/>
</dbReference>
<evidence type="ECO:0000256" key="10">
    <source>
        <dbReference type="RuleBase" id="RU351113"/>
    </source>
</evidence>
<evidence type="ECO:0000256" key="6">
    <source>
        <dbReference type="ARBA" id="ARBA00022989"/>
    </source>
</evidence>
<feature type="transmembrane region" description="Helical" evidence="10">
    <location>
        <begin position="74"/>
        <end position="94"/>
    </location>
</feature>
<keyword evidence="2" id="KW-1003">Cell membrane</keyword>
<feature type="transmembrane region" description="Helical" evidence="10">
    <location>
        <begin position="129"/>
        <end position="157"/>
    </location>
</feature>
<keyword evidence="6 10" id="KW-1133">Transmembrane helix</keyword>
<dbReference type="AlphaFoldDB" id="A0A336KQP7"/>
<dbReference type="OMA" id="WYFVMAF"/>
<keyword evidence="4 10" id="KW-0812">Transmembrane</keyword>
<proteinExistence type="inferred from homology"/>
<reference evidence="12" key="2">
    <citation type="submission" date="2018-07" db="EMBL/GenBank/DDBJ databases">
        <authorList>
            <person name="Quirk P.G."/>
            <person name="Krulwich T.A."/>
        </authorList>
    </citation>
    <scope>NUCLEOTIDE SEQUENCE</scope>
</reference>
<name>A0A336KQP7_CULSO</name>
<dbReference type="GO" id="GO:0005886">
    <property type="term" value="C:plasma membrane"/>
    <property type="evidence" value="ECO:0007669"/>
    <property type="project" value="UniProtKB-SubCell"/>
</dbReference>
<evidence type="ECO:0000256" key="8">
    <source>
        <dbReference type="ARBA" id="ARBA00023170"/>
    </source>
</evidence>
<dbReference type="GO" id="GO:0007165">
    <property type="term" value="P:signal transduction"/>
    <property type="evidence" value="ECO:0007669"/>
    <property type="project" value="UniProtKB-KW"/>
</dbReference>
<gene>
    <name evidence="11" type="primary">CSON014077</name>
</gene>
<evidence type="ECO:0000256" key="1">
    <source>
        <dbReference type="ARBA" id="ARBA00004651"/>
    </source>
</evidence>
<feature type="transmembrane region" description="Helical" evidence="10">
    <location>
        <begin position="263"/>
        <end position="286"/>
    </location>
</feature>
<dbReference type="PANTHER" id="PTHR21137:SF35">
    <property type="entry name" value="ODORANT RECEPTOR 19A-RELATED"/>
    <property type="match status" value="1"/>
</dbReference>
<reference evidence="11" key="1">
    <citation type="submission" date="2018-04" db="EMBL/GenBank/DDBJ databases">
        <authorList>
            <person name="Go L.Y."/>
            <person name="Mitchell J.A."/>
        </authorList>
    </citation>
    <scope>NUCLEOTIDE SEQUENCE</scope>
    <source>
        <tissue evidence="11">Whole organism</tissue>
    </source>
</reference>
<evidence type="ECO:0000313" key="11">
    <source>
        <dbReference type="EMBL" id="SSX06687.1"/>
    </source>
</evidence>